<dbReference type="EMBL" id="KZ679258">
    <property type="protein sequence ID" value="PTB44080.1"/>
    <property type="molecule type" value="Genomic_DNA"/>
</dbReference>
<proteinExistence type="predicted"/>
<sequence>MNEAILARSFPSGLIDLEWRPFDILESAQKRIFLHRQRDHLKQLIADGIIIVKEGHSLYINYQGLIAATEGGPLTEEELKNPSPEMTLRASNKDKTDPEESPLAAHIMEDLGTAPPLKCRAWRNIFYTLNKMPSSQRTARALVDLLQPAIQEEEESWAKLATMGESFDTESISYLDFDKVRDTIYHLAGEPHEWNDPTVIMSGEWLDLSNMVKALSDMHCRIVITDMRHSTYYDDTPNRLRKYKTLWKLVMRELRKRRMGIRMQAYVDELLESSSFYEFS</sequence>
<name>A0A2T3ZH13_TRIA4</name>
<accession>A0A2T3ZH13</accession>
<reference evidence="2 3" key="1">
    <citation type="submission" date="2016-07" db="EMBL/GenBank/DDBJ databases">
        <title>Multiple horizontal gene transfer events from other fungi enriched the ability of initially mycotrophic Trichoderma (Ascomycota) to feed on dead plant biomass.</title>
        <authorList>
            <consortium name="DOE Joint Genome Institute"/>
            <person name="Aerts A."/>
            <person name="Atanasova L."/>
            <person name="Chenthamara K."/>
            <person name="Zhang J."/>
            <person name="Grujic M."/>
            <person name="Henrissat B."/>
            <person name="Kuo A."/>
            <person name="Salamov A."/>
            <person name="Lipzen A."/>
            <person name="Labutti K."/>
            <person name="Barry K."/>
            <person name="Miao Y."/>
            <person name="Rahimi M.J."/>
            <person name="Shen Q."/>
            <person name="Grigoriev I.V."/>
            <person name="Kubicek C.P."/>
            <person name="Druzhinina I.S."/>
        </authorList>
    </citation>
    <scope>NUCLEOTIDE SEQUENCE [LARGE SCALE GENOMIC DNA]</scope>
    <source>
        <strain evidence="2 3">CBS 433.97</strain>
    </source>
</reference>
<keyword evidence="3" id="KW-1185">Reference proteome</keyword>
<dbReference type="OrthoDB" id="10548117at2759"/>
<dbReference type="AlphaFoldDB" id="A0A2T3ZH13"/>
<protein>
    <submittedName>
        <fullName evidence="2">Uncharacterized protein</fullName>
    </submittedName>
</protein>
<evidence type="ECO:0000313" key="3">
    <source>
        <dbReference type="Proteomes" id="UP000240493"/>
    </source>
</evidence>
<evidence type="ECO:0000256" key="1">
    <source>
        <dbReference type="SAM" id="MobiDB-lite"/>
    </source>
</evidence>
<feature type="region of interest" description="Disordered" evidence="1">
    <location>
        <begin position="75"/>
        <end position="99"/>
    </location>
</feature>
<dbReference type="Proteomes" id="UP000240493">
    <property type="component" value="Unassembled WGS sequence"/>
</dbReference>
<evidence type="ECO:0000313" key="2">
    <source>
        <dbReference type="EMBL" id="PTB44080.1"/>
    </source>
</evidence>
<gene>
    <name evidence="2" type="ORF">M441DRAFT_44180</name>
</gene>
<organism evidence="2 3">
    <name type="scientific">Trichoderma asperellum (strain ATCC 204424 / CBS 433.97 / NBRC 101777)</name>
    <dbReference type="NCBI Taxonomy" id="1042311"/>
    <lineage>
        <taxon>Eukaryota</taxon>
        <taxon>Fungi</taxon>
        <taxon>Dikarya</taxon>
        <taxon>Ascomycota</taxon>
        <taxon>Pezizomycotina</taxon>
        <taxon>Sordariomycetes</taxon>
        <taxon>Hypocreomycetidae</taxon>
        <taxon>Hypocreales</taxon>
        <taxon>Hypocreaceae</taxon>
        <taxon>Trichoderma</taxon>
    </lineage>
</organism>